<dbReference type="eggNOG" id="ENOG502S2RH">
    <property type="taxonomic scope" value="Eukaryota"/>
</dbReference>
<dbReference type="EMBL" id="AAQR03180388">
    <property type="status" value="NOT_ANNOTATED_CDS"/>
    <property type="molecule type" value="Genomic_DNA"/>
</dbReference>
<dbReference type="HOGENOM" id="CLU_091032_0_0_1"/>
<evidence type="ECO:0000256" key="2">
    <source>
        <dbReference type="ARBA" id="ARBA00009565"/>
    </source>
</evidence>
<dbReference type="Ensembl" id="ENSOGAT00000033319.1">
    <property type="protein sequence ID" value="ENSOGAP00000021228.1"/>
    <property type="gene ID" value="ENSOGAG00000027606.1"/>
</dbReference>
<gene>
    <name evidence="7" type="primary">MS4A12</name>
</gene>
<reference evidence="7" key="3">
    <citation type="submission" date="2025-09" db="UniProtKB">
        <authorList>
            <consortium name="Ensembl"/>
        </authorList>
    </citation>
    <scope>IDENTIFICATION</scope>
</reference>
<accession>H0XYN5</accession>
<evidence type="ECO:0000313" key="8">
    <source>
        <dbReference type="Proteomes" id="UP000005225"/>
    </source>
</evidence>
<dbReference type="PANTHER" id="PTHR23320:SF72">
    <property type="entry name" value="MEMBRANE-SPANNING 4-DOMAINS SUBFAMILY A MEMBER 12"/>
    <property type="match status" value="1"/>
</dbReference>
<feature type="transmembrane region" description="Helical" evidence="6">
    <location>
        <begin position="93"/>
        <end position="118"/>
    </location>
</feature>
<dbReference type="OMA" id="APWLDNI"/>
<keyword evidence="3 6" id="KW-0812">Transmembrane</keyword>
<dbReference type="InterPro" id="IPR030417">
    <property type="entry name" value="MS4A"/>
</dbReference>
<evidence type="ECO:0000256" key="1">
    <source>
        <dbReference type="ARBA" id="ARBA00004141"/>
    </source>
</evidence>
<dbReference type="GO" id="GO:0007166">
    <property type="term" value="P:cell surface receptor signaling pathway"/>
    <property type="evidence" value="ECO:0007669"/>
    <property type="project" value="TreeGrafter"/>
</dbReference>
<feature type="transmembrane region" description="Helical" evidence="6">
    <location>
        <begin position="155"/>
        <end position="174"/>
    </location>
</feature>
<evidence type="ECO:0000256" key="5">
    <source>
        <dbReference type="ARBA" id="ARBA00023136"/>
    </source>
</evidence>
<keyword evidence="4 6" id="KW-1133">Transmembrane helix</keyword>
<feature type="transmembrane region" description="Helical" evidence="6">
    <location>
        <begin position="194"/>
        <end position="217"/>
    </location>
</feature>
<keyword evidence="8" id="KW-1185">Reference proteome</keyword>
<dbReference type="FunCoup" id="H0XYN5">
    <property type="interactions" value="53"/>
</dbReference>
<feature type="transmembrane region" description="Helical" evidence="6">
    <location>
        <begin position="124"/>
        <end position="143"/>
    </location>
</feature>
<organism evidence="7 8">
    <name type="scientific">Otolemur garnettii</name>
    <name type="common">Small-eared galago</name>
    <name type="synonym">Garnett's greater bushbaby</name>
    <dbReference type="NCBI Taxonomy" id="30611"/>
    <lineage>
        <taxon>Eukaryota</taxon>
        <taxon>Metazoa</taxon>
        <taxon>Chordata</taxon>
        <taxon>Craniata</taxon>
        <taxon>Vertebrata</taxon>
        <taxon>Euteleostomi</taxon>
        <taxon>Mammalia</taxon>
        <taxon>Eutheria</taxon>
        <taxon>Euarchontoglires</taxon>
        <taxon>Primates</taxon>
        <taxon>Strepsirrhini</taxon>
        <taxon>Lorisiformes</taxon>
        <taxon>Galagidae</taxon>
        <taxon>Otolemur</taxon>
    </lineage>
</organism>
<keyword evidence="5 6" id="KW-0472">Membrane</keyword>
<evidence type="ECO:0000256" key="6">
    <source>
        <dbReference type="SAM" id="Phobius"/>
    </source>
</evidence>
<reference evidence="7" key="2">
    <citation type="submission" date="2025-08" db="UniProtKB">
        <authorList>
            <consortium name="Ensembl"/>
        </authorList>
    </citation>
    <scope>IDENTIFICATION</scope>
</reference>
<dbReference type="Pfam" id="PF04103">
    <property type="entry name" value="CD20"/>
    <property type="match status" value="1"/>
</dbReference>
<protein>
    <submittedName>
        <fullName evidence="7">Membrane spanning 4-domains A12</fullName>
    </submittedName>
</protein>
<dbReference type="InParanoid" id="H0XYN5"/>
<proteinExistence type="inferred from homology"/>
<dbReference type="InterPro" id="IPR007237">
    <property type="entry name" value="CD20-like"/>
</dbReference>
<reference evidence="8" key="1">
    <citation type="submission" date="2011-03" db="EMBL/GenBank/DDBJ databases">
        <title>Version 3 of the genome sequence of Otolemur garnettii (Bushbaby).</title>
        <authorList>
            <consortium name="The Broad Institute Genome Sequencing Platform"/>
            <person name="Di Palma F."/>
            <person name="Johnson J."/>
            <person name="Lander E.S."/>
            <person name="Lindblad-Toh K."/>
            <person name="Jaffe D.B."/>
            <person name="Gnerre S."/>
            <person name="MacCallum I."/>
            <person name="Przybylski D."/>
            <person name="Ribeiro F.J."/>
            <person name="Burton J.N."/>
            <person name="Walker B.J."/>
            <person name="Sharpe T."/>
            <person name="Hall G."/>
        </authorList>
    </citation>
    <scope>NUCLEOTIDE SEQUENCE [LARGE SCALE GENOMIC DNA]</scope>
</reference>
<evidence type="ECO:0000256" key="3">
    <source>
        <dbReference type="ARBA" id="ARBA00022692"/>
    </source>
</evidence>
<dbReference type="PANTHER" id="PTHR23320">
    <property type="entry name" value="MEMBRANE-SPANNING 4-DOMAINS SUBFAMILY A MS4A -RELATED"/>
    <property type="match status" value="1"/>
</dbReference>
<evidence type="ECO:0000256" key="4">
    <source>
        <dbReference type="ARBA" id="ARBA00022989"/>
    </source>
</evidence>
<dbReference type="STRING" id="30611.ENSOGAP00000021228"/>
<sequence length="258" mass="27761">MMSSTPTSCHKVHCTIPKPDPASRFMARRFQQPPGSINKGNQAQGDQPPFITSPGIIAGSHRSQENTQTINPALGTVSTNFTEKAKKLGAIQIIIGLMHLSLGMILGTVCLPANIPSITFTGGYSFWGSFCFTVSGSFSVSAAKRSSPRVIRGSLGMNIVSCIFALTGVSLLVMDMYINVTLDQSNVMVILRNVILAVLFIISILEFCIACATAHFVRQSICNISRSVPVVPTVYANNPLPPELSSPPPRNEGYLYPE</sequence>
<dbReference type="Proteomes" id="UP000005225">
    <property type="component" value="Unassembled WGS sequence"/>
</dbReference>
<dbReference type="GO" id="GO:0005886">
    <property type="term" value="C:plasma membrane"/>
    <property type="evidence" value="ECO:0007669"/>
    <property type="project" value="TreeGrafter"/>
</dbReference>
<comment type="subcellular location">
    <subcellularLocation>
        <location evidence="1">Membrane</location>
        <topology evidence="1">Multi-pass membrane protein</topology>
    </subcellularLocation>
</comment>
<evidence type="ECO:0000313" key="7">
    <source>
        <dbReference type="Ensembl" id="ENSOGAP00000021228.1"/>
    </source>
</evidence>
<dbReference type="AlphaFoldDB" id="H0XYN5"/>
<dbReference type="GeneTree" id="ENSGT00940000162443"/>
<comment type="similarity">
    <text evidence="2">Belongs to the MS4A family.</text>
</comment>
<name>H0XYN5_OTOGA</name>